<organism evidence="1 2">
    <name type="scientific">Melia azedarach</name>
    <name type="common">Chinaberry tree</name>
    <dbReference type="NCBI Taxonomy" id="155640"/>
    <lineage>
        <taxon>Eukaryota</taxon>
        <taxon>Viridiplantae</taxon>
        <taxon>Streptophyta</taxon>
        <taxon>Embryophyta</taxon>
        <taxon>Tracheophyta</taxon>
        <taxon>Spermatophyta</taxon>
        <taxon>Magnoliopsida</taxon>
        <taxon>eudicotyledons</taxon>
        <taxon>Gunneridae</taxon>
        <taxon>Pentapetalae</taxon>
        <taxon>rosids</taxon>
        <taxon>malvids</taxon>
        <taxon>Sapindales</taxon>
        <taxon>Meliaceae</taxon>
        <taxon>Melia</taxon>
    </lineage>
</organism>
<protein>
    <submittedName>
        <fullName evidence="1">SAWADEE domain containing protein</fullName>
    </submittedName>
</protein>
<dbReference type="EMBL" id="CM051394">
    <property type="protein sequence ID" value="KAJ4730246.1"/>
    <property type="molecule type" value="Genomic_DNA"/>
</dbReference>
<sequence length="367" mass="42047">MAAPEDEQEFRSYPDDAWYSVRAVHDGEKLRIKYSNFPGDHDDVFEASKFESLEKLEEFRCRFRRMSVQLQDRECSKVAEGLYLCASHAFSDYDVRFYDAVVEHVIHKKHSFTSGEEECMCSFIILWQHGPLAGKLVEKKVENICLIQSSTKLDQNVASFLKTATKKIGTKCAVLSLSQIQPSEGWIGNISESNRQDTDIGGVDNHYTVLLENLETDLSASTIIEFIHRQTSITCQAFVSPSLSSELYTRGAIVLDSEKDLKNLYGFFNDPDHIVISSRGRPWVVAKSFTRHYISTLSNGTFMPKSEKKFEDSSTGIELKLVHSGTEEYRRAKELKDLFLEFSFHQERLHKRLAMEEKKILWPSPSL</sequence>
<reference evidence="1 2" key="1">
    <citation type="journal article" date="2023" name="Science">
        <title>Complex scaffold remodeling in plant triterpene biosynthesis.</title>
        <authorList>
            <person name="De La Pena R."/>
            <person name="Hodgson H."/>
            <person name="Liu J.C."/>
            <person name="Stephenson M.J."/>
            <person name="Martin A.C."/>
            <person name="Owen C."/>
            <person name="Harkess A."/>
            <person name="Leebens-Mack J."/>
            <person name="Jimenez L.E."/>
            <person name="Osbourn A."/>
            <person name="Sattely E.S."/>
        </authorList>
    </citation>
    <scope>NUCLEOTIDE SEQUENCE [LARGE SCALE GENOMIC DNA]</scope>
    <source>
        <strain evidence="2">cv. JPN11</strain>
        <tissue evidence="1">Leaf</tissue>
    </source>
</reference>
<keyword evidence="2" id="KW-1185">Reference proteome</keyword>
<gene>
    <name evidence="1" type="ORF">OWV82_002905</name>
</gene>
<evidence type="ECO:0000313" key="2">
    <source>
        <dbReference type="Proteomes" id="UP001164539"/>
    </source>
</evidence>
<comment type="caution">
    <text evidence="1">The sequence shown here is derived from an EMBL/GenBank/DDBJ whole genome shotgun (WGS) entry which is preliminary data.</text>
</comment>
<evidence type="ECO:0000313" key="1">
    <source>
        <dbReference type="EMBL" id="KAJ4730246.1"/>
    </source>
</evidence>
<proteinExistence type="predicted"/>
<dbReference type="Proteomes" id="UP001164539">
    <property type="component" value="Chromosome 1"/>
</dbReference>
<accession>A0ACC1Z3L2</accession>
<name>A0ACC1Z3L2_MELAZ</name>